<evidence type="ECO:0000256" key="1">
    <source>
        <dbReference type="PROSITE-ProRule" id="PRU00042"/>
    </source>
</evidence>
<keyword evidence="1" id="KW-0479">Metal-binding</keyword>
<protein>
    <recommendedName>
        <fullName evidence="3">C2H2-type domain-containing protein</fullName>
    </recommendedName>
</protein>
<proteinExistence type="predicted"/>
<dbReference type="InterPro" id="IPR013087">
    <property type="entry name" value="Znf_C2H2_type"/>
</dbReference>
<dbReference type="PANTHER" id="PTHR21385:SF0">
    <property type="entry name" value="RE51073P"/>
    <property type="match status" value="1"/>
</dbReference>
<dbReference type="KEGG" id="dfa:DFA_11183"/>
<keyword evidence="2" id="KW-1133">Transmembrane helix</keyword>
<feature type="domain" description="C2H2-type" evidence="3">
    <location>
        <begin position="130"/>
        <end position="158"/>
    </location>
</feature>
<dbReference type="GO" id="GO:0008270">
    <property type="term" value="F:zinc ion binding"/>
    <property type="evidence" value="ECO:0007669"/>
    <property type="project" value="UniProtKB-KW"/>
</dbReference>
<dbReference type="GeneID" id="14865430"/>
<dbReference type="PROSITE" id="PS00028">
    <property type="entry name" value="ZINC_FINGER_C2H2_1"/>
    <property type="match status" value="1"/>
</dbReference>
<dbReference type="RefSeq" id="XP_004350126.1">
    <property type="nucleotide sequence ID" value="XM_004350076.1"/>
</dbReference>
<dbReference type="OMA" id="HVCEAIT"/>
<dbReference type="Gene3D" id="3.30.160.60">
    <property type="entry name" value="Classic Zinc Finger"/>
    <property type="match status" value="1"/>
</dbReference>
<keyword evidence="1" id="KW-0863">Zinc-finger</keyword>
<feature type="transmembrane region" description="Helical" evidence="2">
    <location>
        <begin position="254"/>
        <end position="274"/>
    </location>
</feature>
<evidence type="ECO:0000313" key="5">
    <source>
        <dbReference type="Proteomes" id="UP000007797"/>
    </source>
</evidence>
<organism evidence="4 5">
    <name type="scientific">Cavenderia fasciculata</name>
    <name type="common">Slime mold</name>
    <name type="synonym">Dictyostelium fasciculatum</name>
    <dbReference type="NCBI Taxonomy" id="261658"/>
    <lineage>
        <taxon>Eukaryota</taxon>
        <taxon>Amoebozoa</taxon>
        <taxon>Evosea</taxon>
        <taxon>Eumycetozoa</taxon>
        <taxon>Dictyostelia</taxon>
        <taxon>Acytosteliales</taxon>
        <taxon>Cavenderiaceae</taxon>
        <taxon>Cavenderia</taxon>
    </lineage>
</organism>
<accession>F4QFB5</accession>
<evidence type="ECO:0000259" key="3">
    <source>
        <dbReference type="PROSITE" id="PS50157"/>
    </source>
</evidence>
<dbReference type="PANTHER" id="PTHR21385">
    <property type="entry name" value="ZINC FINGER PROTEIN-RELATED"/>
    <property type="match status" value="1"/>
</dbReference>
<reference evidence="5" key="1">
    <citation type="journal article" date="2011" name="Genome Res.">
        <title>Phylogeny-wide analysis of social amoeba genomes highlights ancient origins for complex intercellular communication.</title>
        <authorList>
            <person name="Heidel A.J."/>
            <person name="Lawal H.M."/>
            <person name="Felder M."/>
            <person name="Schilde C."/>
            <person name="Helps N.R."/>
            <person name="Tunggal B."/>
            <person name="Rivero F."/>
            <person name="John U."/>
            <person name="Schleicher M."/>
            <person name="Eichinger L."/>
            <person name="Platzer M."/>
            <person name="Noegel A.A."/>
            <person name="Schaap P."/>
            <person name="Gloeckner G."/>
        </authorList>
    </citation>
    <scope>NUCLEOTIDE SEQUENCE [LARGE SCALE GENOMIC DNA]</scope>
    <source>
        <strain evidence="5">SH3</strain>
    </source>
</reference>
<dbReference type="AlphaFoldDB" id="F4QFB5"/>
<evidence type="ECO:0000256" key="2">
    <source>
        <dbReference type="SAM" id="Phobius"/>
    </source>
</evidence>
<dbReference type="Proteomes" id="UP000007797">
    <property type="component" value="Unassembled WGS sequence"/>
</dbReference>
<name>F4QFB5_CACFS</name>
<gene>
    <name evidence="4" type="ORF">DFA_11183</name>
</gene>
<keyword evidence="2" id="KW-0472">Membrane</keyword>
<keyword evidence="2" id="KW-0812">Transmembrane</keyword>
<keyword evidence="1" id="KW-0862">Zinc</keyword>
<dbReference type="EMBL" id="GL883029">
    <property type="protein sequence ID" value="EGG13422.1"/>
    <property type="molecule type" value="Genomic_DNA"/>
</dbReference>
<evidence type="ECO:0000313" key="4">
    <source>
        <dbReference type="EMBL" id="EGG13422.1"/>
    </source>
</evidence>
<dbReference type="PROSITE" id="PS50157">
    <property type="entry name" value="ZINC_FINGER_C2H2_2"/>
    <property type="match status" value="1"/>
</dbReference>
<dbReference type="OrthoDB" id="18440at2759"/>
<sequence length="306" mass="35748">MRWMDELDWMLFINFESSILLVTDIDVGGWMDGWMNTRNSSTANHFSLLINNNNAAATSNNNNERSSSSKIKRDCSTPLSNRVREILNHVVYSFVDYNEYKLPSTCVFNKNLDMLAVFQSLKFLQNDHQYRCKSCSKQFKSEDYIDQHLKNNHADLIPSNATICLGDYCEMLNCNNDYIISCDERKMEKLKYACQGIMYNCFPPSVNKNYNKHFNALICDKLTCKGGSSTTGQDGIIRDADIEEKQHQWSLMKYLSALVILVILIIFYLILWFFKKETRHQKDLPSSFLANRRRKHLLKELEKKNF</sequence>
<keyword evidence="5" id="KW-1185">Reference proteome</keyword>